<dbReference type="InParanoid" id="A0A194XP28"/>
<keyword evidence="4" id="KW-1185">Reference proteome</keyword>
<feature type="compositionally biased region" description="Polar residues" evidence="2">
    <location>
        <begin position="276"/>
        <end position="289"/>
    </location>
</feature>
<dbReference type="OrthoDB" id="4203839at2759"/>
<dbReference type="GeneID" id="28816878"/>
<dbReference type="RefSeq" id="XP_018076189.1">
    <property type="nucleotide sequence ID" value="XM_018207152.1"/>
</dbReference>
<evidence type="ECO:0000256" key="1">
    <source>
        <dbReference type="SAM" id="Coils"/>
    </source>
</evidence>
<name>A0A194XP28_MOLSC</name>
<feature type="coiled-coil region" evidence="1">
    <location>
        <begin position="141"/>
        <end position="214"/>
    </location>
</feature>
<accession>A0A194XP28</accession>
<reference evidence="3 4" key="1">
    <citation type="submission" date="2015-10" db="EMBL/GenBank/DDBJ databases">
        <title>Full genome of DAOMC 229536 Phialocephala scopiformis, a fungal endophyte of spruce producing the potent anti-insectan compound rugulosin.</title>
        <authorList>
            <consortium name="DOE Joint Genome Institute"/>
            <person name="Walker A.K."/>
            <person name="Frasz S.L."/>
            <person name="Seifert K.A."/>
            <person name="Miller J.D."/>
            <person name="Mondo S.J."/>
            <person name="Labutti K."/>
            <person name="Lipzen A."/>
            <person name="Dockter R."/>
            <person name="Kennedy M."/>
            <person name="Grigoriev I.V."/>
            <person name="Spatafora J.W."/>
        </authorList>
    </citation>
    <scope>NUCLEOTIDE SEQUENCE [LARGE SCALE GENOMIC DNA]</scope>
    <source>
        <strain evidence="3 4">CBS 120377</strain>
    </source>
</reference>
<proteinExistence type="predicted"/>
<evidence type="ECO:0000256" key="2">
    <source>
        <dbReference type="SAM" id="MobiDB-lite"/>
    </source>
</evidence>
<dbReference type="KEGG" id="psco:LY89DRAFT_385378"/>
<dbReference type="AlphaFoldDB" id="A0A194XP28"/>
<feature type="compositionally biased region" description="Low complexity" evidence="2">
    <location>
        <begin position="35"/>
        <end position="47"/>
    </location>
</feature>
<dbReference type="EMBL" id="KQ947407">
    <property type="protein sequence ID" value="KUJ21834.1"/>
    <property type="molecule type" value="Genomic_DNA"/>
</dbReference>
<evidence type="ECO:0000313" key="4">
    <source>
        <dbReference type="Proteomes" id="UP000070700"/>
    </source>
</evidence>
<dbReference type="Proteomes" id="UP000070700">
    <property type="component" value="Unassembled WGS sequence"/>
</dbReference>
<organism evidence="3 4">
    <name type="scientific">Mollisia scopiformis</name>
    <name type="common">Conifer needle endophyte fungus</name>
    <name type="synonym">Phialocephala scopiformis</name>
    <dbReference type="NCBI Taxonomy" id="149040"/>
    <lineage>
        <taxon>Eukaryota</taxon>
        <taxon>Fungi</taxon>
        <taxon>Dikarya</taxon>
        <taxon>Ascomycota</taxon>
        <taxon>Pezizomycotina</taxon>
        <taxon>Leotiomycetes</taxon>
        <taxon>Helotiales</taxon>
        <taxon>Mollisiaceae</taxon>
        <taxon>Mollisia</taxon>
    </lineage>
</organism>
<evidence type="ECO:0000313" key="3">
    <source>
        <dbReference type="EMBL" id="KUJ21834.1"/>
    </source>
</evidence>
<sequence>MSNRNKNQKKAPAETPAGLTKALEGLGRIRGSAATPQPTMQPSMQPSGGMTFKDRDAMAKGEGQQNHPQEGGSSSSDTSGGGVTLTMAPHKPPTILEVASNFQERLNTLIAQVQQTKLSQTVKKELTEEIKSIAKEFRDHFVRIQQEIKLLKDDKQHYQRQLVDTARRLDGDLEASRKDIEKLRLEIKELREQAKQAEDNLENANLRFKEETDHLNARLQMQDEQIKGKRALWLESNSASGARRSAMTPVRNPFESPSAQSSFNKGFGQGMMGHTRSPSTTTSPYNSFGSGIGNLPSPSPASTSFGSNVAWDASPPKMRLPDGSASRRAPGLPYLKALPAAESPSGIISNSAARRIVTEAGDVPINPNYGALVLFNENADEDLSPVFEADITVILLAIEGWVKEYAHVPNHGAIQNIMMNNKDLWDYMLNCTYPGNRQDAYNHTMALVNDRGCRYWFVMRMIAHYVFTEMLSIEAWHGFGNNLDKILKDVAKQLADKKGLLNDKRQHLVDRRTTAVQTIVNDPMYKEWRSKQLHDHSRRLRNMLGPMLNIDSDRTDAGRDLGTLAIQVWDLSAKMHTTPLTFQIYFPETGTKFVAAHMIAKDRPNIDPVSIQVNQPRIKLVITPVVTLRDDHGSKIKAKNLHHAAVLLMG</sequence>
<gene>
    <name evidence="3" type="ORF">LY89DRAFT_385378</name>
</gene>
<keyword evidence="1" id="KW-0175">Coiled coil</keyword>
<feature type="region of interest" description="Disordered" evidence="2">
    <location>
        <begin position="1"/>
        <end position="89"/>
    </location>
</feature>
<protein>
    <submittedName>
        <fullName evidence="3">Uncharacterized protein</fullName>
    </submittedName>
</protein>
<feature type="region of interest" description="Disordered" evidence="2">
    <location>
        <begin position="272"/>
        <end position="308"/>
    </location>
</feature>